<evidence type="ECO:0000256" key="2">
    <source>
        <dbReference type="SAM" id="Phobius"/>
    </source>
</evidence>
<keyword evidence="2" id="KW-1133">Transmembrane helix</keyword>
<feature type="transmembrane region" description="Helical" evidence="2">
    <location>
        <begin position="358"/>
        <end position="379"/>
    </location>
</feature>
<name>A0A2S0HYG9_9FLAO</name>
<dbReference type="AlphaFoldDB" id="A0A2S0HYG9"/>
<feature type="coiled-coil region" evidence="1">
    <location>
        <begin position="387"/>
        <end position="414"/>
    </location>
</feature>
<dbReference type="GO" id="GO:0003677">
    <property type="term" value="F:DNA binding"/>
    <property type="evidence" value="ECO:0007669"/>
    <property type="project" value="InterPro"/>
</dbReference>
<evidence type="ECO:0000256" key="1">
    <source>
        <dbReference type="SAM" id="Coils"/>
    </source>
</evidence>
<gene>
    <name evidence="4" type="ORF">C5O00_10930</name>
</gene>
<dbReference type="GO" id="GO:0006355">
    <property type="term" value="P:regulation of DNA-templated transcription"/>
    <property type="evidence" value="ECO:0007669"/>
    <property type="project" value="InterPro"/>
</dbReference>
<dbReference type="EMBL" id="CP027062">
    <property type="protein sequence ID" value="AVI51646.1"/>
    <property type="molecule type" value="Genomic_DNA"/>
</dbReference>
<sequence>MFKRQLILSCLLVLGFSHVSGDVLAQNTDKINQQFETFLSETFQKDYNRENPPDVMDYYKGLDLLKGVTNDTLLNTFYLIFIQGFADNHQYDMVLQTGKKGLPFAKKLKYYPYVTIIYKLMSDAYIEKNDLDSLKRINRELINYYEEQPTHPFKLSAYNNAGIYFFTYFKEYDLAMSYFKKVYSFPKDKYDGYEILQGSMYDNIALIHMERKEYTKARDLFLENFEFYQKYFDEERWMRSGIQWAGAEIKMGNLEFAGAFLPNIEKKMDSLGAYYNKEQNEILLARTWEDYYLIKGNYEKSYGYATKAHSLIDSVANVNKDIKFSYFSRLKDIALERSRNFYLQEKQLRLEQQERSRLIYWLLLLILGSLGLLIFTLISRFRHSVRQARSARILEEEKANNEQLKNQLLASEIDAKKQDLIDFALNISYNQKWAKELLVQIEYIKKCTGRDKNKAFEHLETEIFNKVKAEKSIIAFNDRVHHLSNEFYQKLKTQFPHLTKSEIKLCSLIRLGIDNSEIAMMQNIVLTSVYQNRSRLRHQLGLSADDDLDGFIKSL</sequence>
<keyword evidence="2" id="KW-0472">Membrane</keyword>
<feature type="chain" id="PRO_5015452986" description="HTH luxR-type domain-containing protein" evidence="3">
    <location>
        <begin position="26"/>
        <end position="555"/>
    </location>
</feature>
<keyword evidence="2" id="KW-0812">Transmembrane</keyword>
<dbReference type="Gene3D" id="1.25.40.10">
    <property type="entry name" value="Tetratricopeptide repeat domain"/>
    <property type="match status" value="1"/>
</dbReference>
<keyword evidence="5" id="KW-1185">Reference proteome</keyword>
<dbReference type="InterPro" id="IPR016032">
    <property type="entry name" value="Sig_transdc_resp-reg_C-effctor"/>
</dbReference>
<feature type="signal peptide" evidence="3">
    <location>
        <begin position="1"/>
        <end position="25"/>
    </location>
</feature>
<dbReference type="Proteomes" id="UP000238442">
    <property type="component" value="Chromosome"/>
</dbReference>
<evidence type="ECO:0000313" key="5">
    <source>
        <dbReference type="Proteomes" id="UP000238442"/>
    </source>
</evidence>
<dbReference type="SUPFAM" id="SSF46894">
    <property type="entry name" value="C-terminal effector domain of the bipartite response regulators"/>
    <property type="match status" value="1"/>
</dbReference>
<reference evidence="4 5" key="1">
    <citation type="submission" date="2018-02" db="EMBL/GenBank/DDBJ databases">
        <title>Genomic analysis of the strain RR4-38 isolated from a seawater recirculating aquaculture system.</title>
        <authorList>
            <person name="Kim Y.-S."/>
            <person name="Jang Y.H."/>
            <person name="Kim K.-H."/>
        </authorList>
    </citation>
    <scope>NUCLEOTIDE SEQUENCE [LARGE SCALE GENOMIC DNA]</scope>
    <source>
        <strain evidence="4 5">RR4-38</strain>
    </source>
</reference>
<proteinExistence type="predicted"/>
<dbReference type="InterPro" id="IPR011990">
    <property type="entry name" value="TPR-like_helical_dom_sf"/>
</dbReference>
<accession>A0A2S0HYG9</accession>
<protein>
    <recommendedName>
        <fullName evidence="6">HTH luxR-type domain-containing protein</fullName>
    </recommendedName>
</protein>
<dbReference type="KEGG" id="aue:C5O00_10930"/>
<evidence type="ECO:0008006" key="6">
    <source>
        <dbReference type="Google" id="ProtNLM"/>
    </source>
</evidence>
<dbReference type="SUPFAM" id="SSF48452">
    <property type="entry name" value="TPR-like"/>
    <property type="match status" value="1"/>
</dbReference>
<organism evidence="4 5">
    <name type="scientific">Pukyongia salina</name>
    <dbReference type="NCBI Taxonomy" id="2094025"/>
    <lineage>
        <taxon>Bacteria</taxon>
        <taxon>Pseudomonadati</taxon>
        <taxon>Bacteroidota</taxon>
        <taxon>Flavobacteriia</taxon>
        <taxon>Flavobacteriales</taxon>
        <taxon>Flavobacteriaceae</taxon>
        <taxon>Pukyongia</taxon>
    </lineage>
</organism>
<evidence type="ECO:0000256" key="3">
    <source>
        <dbReference type="SAM" id="SignalP"/>
    </source>
</evidence>
<evidence type="ECO:0000313" key="4">
    <source>
        <dbReference type="EMBL" id="AVI51646.1"/>
    </source>
</evidence>
<keyword evidence="3" id="KW-0732">Signal</keyword>
<keyword evidence="1" id="KW-0175">Coiled coil</keyword>